<comment type="caution">
    <text evidence="2">The sequence shown here is derived from an EMBL/GenBank/DDBJ whole genome shotgun (WGS) entry which is preliminary data.</text>
</comment>
<dbReference type="Proteomes" id="UP000546162">
    <property type="component" value="Unassembled WGS sequence"/>
</dbReference>
<feature type="region of interest" description="Disordered" evidence="1">
    <location>
        <begin position="1"/>
        <end position="26"/>
    </location>
</feature>
<evidence type="ECO:0000313" key="3">
    <source>
        <dbReference type="Proteomes" id="UP000546162"/>
    </source>
</evidence>
<gene>
    <name evidence="2" type="ORF">BJY16_001754</name>
</gene>
<dbReference type="AlphaFoldDB" id="A0A7W7GU15"/>
<protein>
    <submittedName>
        <fullName evidence="2">Uncharacterized protein</fullName>
    </submittedName>
</protein>
<accession>A0A7W7GU15</accession>
<feature type="region of interest" description="Disordered" evidence="1">
    <location>
        <begin position="47"/>
        <end position="74"/>
    </location>
</feature>
<dbReference type="EMBL" id="JACHNB010000001">
    <property type="protein sequence ID" value="MBB4738295.1"/>
    <property type="molecule type" value="Genomic_DNA"/>
</dbReference>
<name>A0A7W7GU15_9ACTN</name>
<evidence type="ECO:0000313" key="2">
    <source>
        <dbReference type="EMBL" id="MBB4738295.1"/>
    </source>
</evidence>
<proteinExistence type="predicted"/>
<feature type="compositionally biased region" description="Polar residues" evidence="1">
    <location>
        <begin position="47"/>
        <end position="68"/>
    </location>
</feature>
<organism evidence="2 3">
    <name type="scientific">Actinoplanes octamycinicus</name>
    <dbReference type="NCBI Taxonomy" id="135948"/>
    <lineage>
        <taxon>Bacteria</taxon>
        <taxon>Bacillati</taxon>
        <taxon>Actinomycetota</taxon>
        <taxon>Actinomycetes</taxon>
        <taxon>Micromonosporales</taxon>
        <taxon>Micromonosporaceae</taxon>
        <taxon>Actinoplanes</taxon>
    </lineage>
</organism>
<keyword evidence="3" id="KW-1185">Reference proteome</keyword>
<dbReference type="RefSeq" id="WP_185038583.1">
    <property type="nucleotide sequence ID" value="NZ_BOMR01000053.1"/>
</dbReference>
<reference evidence="2 3" key="1">
    <citation type="submission" date="2020-08" db="EMBL/GenBank/DDBJ databases">
        <title>Sequencing the genomes of 1000 actinobacteria strains.</title>
        <authorList>
            <person name="Klenk H.-P."/>
        </authorList>
    </citation>
    <scope>NUCLEOTIDE SEQUENCE [LARGE SCALE GENOMIC DNA]</scope>
    <source>
        <strain evidence="2 3">DSM 45809</strain>
    </source>
</reference>
<sequence length="74" mass="7729">MGLLSPQERAPGDSVGAQLADAGTARRTAHRQAVDLLLTGAHHAASQNWPIDKTSWSGWMHSTDSSPPGQGLVA</sequence>
<evidence type="ECO:0000256" key="1">
    <source>
        <dbReference type="SAM" id="MobiDB-lite"/>
    </source>
</evidence>